<dbReference type="GO" id="GO:0005829">
    <property type="term" value="C:cytosol"/>
    <property type="evidence" value="ECO:0007669"/>
    <property type="project" value="TreeGrafter"/>
</dbReference>
<evidence type="ECO:0000313" key="16">
    <source>
        <dbReference type="Proteomes" id="UP000218267"/>
    </source>
</evidence>
<evidence type="ECO:0000256" key="3">
    <source>
        <dbReference type="ARBA" id="ARBA00022490"/>
    </source>
</evidence>
<dbReference type="GO" id="GO:0006430">
    <property type="term" value="P:lysyl-tRNA aminoacylation"/>
    <property type="evidence" value="ECO:0007669"/>
    <property type="project" value="UniProtKB-UniRule"/>
</dbReference>
<dbReference type="OrthoDB" id="9801152at2"/>
<dbReference type="FunFam" id="2.40.50.140:FF:000024">
    <property type="entry name" value="Lysine--tRNA ligase"/>
    <property type="match status" value="1"/>
</dbReference>
<dbReference type="InterPro" id="IPR006195">
    <property type="entry name" value="aa-tRNA-synth_II"/>
</dbReference>
<feature type="binding site" evidence="12">
    <location>
        <position position="420"/>
    </location>
    <ligand>
        <name>Mg(2+)</name>
        <dbReference type="ChEBI" id="CHEBI:18420"/>
        <label>1</label>
    </ligand>
</feature>
<keyword evidence="3 12" id="KW-0963">Cytoplasm</keyword>
<keyword evidence="4 12" id="KW-0436">Ligase</keyword>
<evidence type="ECO:0000256" key="4">
    <source>
        <dbReference type="ARBA" id="ARBA00022598"/>
    </source>
</evidence>
<dbReference type="KEGG" id="mbas:ALGA_1302"/>
<evidence type="ECO:0000256" key="6">
    <source>
        <dbReference type="ARBA" id="ARBA00022741"/>
    </source>
</evidence>
<keyword evidence="6 12" id="KW-0547">Nucleotide-binding</keyword>
<comment type="subunit">
    <text evidence="12">Homodimer.</text>
</comment>
<feature type="domain" description="Aminoacyl-transfer RNA synthetases class-II family profile" evidence="14">
    <location>
        <begin position="187"/>
        <end position="501"/>
    </location>
</feature>
<reference evidence="15 16" key="1">
    <citation type="journal article" date="2018" name="Mar. Genomics">
        <title>Complete genome sequence of Marinifilaceae bacterium strain SPP2, isolated from the Antarctic marine sediment.</title>
        <authorList>
            <person name="Watanabe M."/>
            <person name="Kojima H."/>
            <person name="Fukui M."/>
        </authorList>
    </citation>
    <scope>NUCLEOTIDE SEQUENCE [LARGE SCALE GENOMIC DNA]</scope>
    <source>
        <strain evidence="15 16">SPP2</strain>
    </source>
</reference>
<evidence type="ECO:0000256" key="1">
    <source>
        <dbReference type="ARBA" id="ARBA00004496"/>
    </source>
</evidence>
<protein>
    <recommendedName>
        <fullName evidence="12">Lysine--tRNA ligase</fullName>
        <ecNumber evidence="12">6.1.1.6</ecNumber>
    </recommendedName>
    <alternativeName>
        <fullName evidence="12">Lysyl-tRNA synthetase</fullName>
        <shortName evidence="12">LysRS</shortName>
    </alternativeName>
</protein>
<comment type="subcellular location">
    <subcellularLocation>
        <location evidence="1 12">Cytoplasm</location>
    </subcellularLocation>
</comment>
<dbReference type="InterPro" id="IPR045864">
    <property type="entry name" value="aa-tRNA-synth_II/BPL/LPL"/>
</dbReference>
<dbReference type="Gene3D" id="2.40.50.140">
    <property type="entry name" value="Nucleic acid-binding proteins"/>
    <property type="match status" value="1"/>
</dbReference>
<comment type="cofactor">
    <cofactor evidence="12 13">
        <name>Mg(2+)</name>
        <dbReference type="ChEBI" id="CHEBI:18420"/>
    </cofactor>
    <text evidence="12 13">Binds 3 Mg(2+) ions per subunit.</text>
</comment>
<proteinExistence type="inferred from homology"/>
<dbReference type="PANTHER" id="PTHR42918">
    <property type="entry name" value="LYSYL-TRNA SYNTHETASE"/>
    <property type="match status" value="1"/>
</dbReference>
<keyword evidence="8 12" id="KW-0460">Magnesium</keyword>
<keyword evidence="10 12" id="KW-0030">Aminoacyl-tRNA synthetase</keyword>
<organism evidence="15 16">
    <name type="scientific">Labilibaculum antarcticum</name>
    <dbReference type="NCBI Taxonomy" id="1717717"/>
    <lineage>
        <taxon>Bacteria</taxon>
        <taxon>Pseudomonadati</taxon>
        <taxon>Bacteroidota</taxon>
        <taxon>Bacteroidia</taxon>
        <taxon>Marinilabiliales</taxon>
        <taxon>Marinifilaceae</taxon>
        <taxon>Labilibaculum</taxon>
    </lineage>
</organism>
<evidence type="ECO:0000313" key="15">
    <source>
        <dbReference type="EMBL" id="BAX79687.1"/>
    </source>
</evidence>
<dbReference type="GO" id="GO:0004824">
    <property type="term" value="F:lysine-tRNA ligase activity"/>
    <property type="evidence" value="ECO:0007669"/>
    <property type="project" value="UniProtKB-UniRule"/>
</dbReference>
<evidence type="ECO:0000256" key="9">
    <source>
        <dbReference type="ARBA" id="ARBA00022917"/>
    </source>
</evidence>
<evidence type="ECO:0000256" key="12">
    <source>
        <dbReference type="HAMAP-Rule" id="MF_00252"/>
    </source>
</evidence>
<dbReference type="CDD" id="cd04322">
    <property type="entry name" value="LysRS_N"/>
    <property type="match status" value="1"/>
</dbReference>
<evidence type="ECO:0000259" key="14">
    <source>
        <dbReference type="PROSITE" id="PS50862"/>
    </source>
</evidence>
<reference evidence="16" key="2">
    <citation type="journal article" date="2020" name="Antonie Van Leeuwenhoek">
        <title>Labilibaculum antarcticum sp. nov., a novel facultative anaerobic, psychrotorelant bacterium isolated from marine sediment of Antarctica.</title>
        <authorList>
            <person name="Watanabe M."/>
            <person name="Kojima H."/>
            <person name="Fukui M."/>
        </authorList>
    </citation>
    <scope>NUCLEOTIDE SEQUENCE [LARGE SCALE GENOMIC DNA]</scope>
    <source>
        <strain evidence="16">SPP2</strain>
    </source>
</reference>
<dbReference type="InterPro" id="IPR004364">
    <property type="entry name" value="Aa-tRNA-synt_II"/>
</dbReference>
<evidence type="ECO:0000256" key="2">
    <source>
        <dbReference type="ARBA" id="ARBA00008226"/>
    </source>
</evidence>
<feature type="binding site" evidence="12">
    <location>
        <position position="413"/>
    </location>
    <ligand>
        <name>Mg(2+)</name>
        <dbReference type="ChEBI" id="CHEBI:18420"/>
        <label>1</label>
    </ligand>
</feature>
<dbReference type="InterPro" id="IPR012340">
    <property type="entry name" value="NA-bd_OB-fold"/>
</dbReference>
<accession>A0A1Y1CH50</accession>
<evidence type="ECO:0000256" key="8">
    <source>
        <dbReference type="ARBA" id="ARBA00022842"/>
    </source>
</evidence>
<evidence type="ECO:0000256" key="10">
    <source>
        <dbReference type="ARBA" id="ARBA00023146"/>
    </source>
</evidence>
<name>A0A1Y1CH50_9BACT</name>
<comment type="similarity">
    <text evidence="2 12">Belongs to the class-II aminoacyl-tRNA synthetase family.</text>
</comment>
<dbReference type="InterPro" id="IPR018149">
    <property type="entry name" value="Lys-tRNA-synth_II_C"/>
</dbReference>
<dbReference type="GO" id="GO:0000049">
    <property type="term" value="F:tRNA binding"/>
    <property type="evidence" value="ECO:0007669"/>
    <property type="project" value="TreeGrafter"/>
</dbReference>
<gene>
    <name evidence="12" type="primary">lysS</name>
    <name evidence="15" type="ORF">ALGA_1302</name>
</gene>
<comment type="catalytic activity">
    <reaction evidence="11 12 13">
        <text>tRNA(Lys) + L-lysine + ATP = L-lysyl-tRNA(Lys) + AMP + diphosphate</text>
        <dbReference type="Rhea" id="RHEA:20792"/>
        <dbReference type="Rhea" id="RHEA-COMP:9696"/>
        <dbReference type="Rhea" id="RHEA-COMP:9697"/>
        <dbReference type="ChEBI" id="CHEBI:30616"/>
        <dbReference type="ChEBI" id="CHEBI:32551"/>
        <dbReference type="ChEBI" id="CHEBI:33019"/>
        <dbReference type="ChEBI" id="CHEBI:78442"/>
        <dbReference type="ChEBI" id="CHEBI:78529"/>
        <dbReference type="ChEBI" id="CHEBI:456215"/>
        <dbReference type="EC" id="6.1.1.6"/>
    </reaction>
</comment>
<dbReference type="Gene3D" id="3.30.930.10">
    <property type="entry name" value="Bira Bifunctional Protein, Domain 2"/>
    <property type="match status" value="1"/>
</dbReference>
<dbReference type="NCBIfam" id="TIGR00499">
    <property type="entry name" value="lysS_bact"/>
    <property type="match status" value="1"/>
</dbReference>
<dbReference type="InterPro" id="IPR002313">
    <property type="entry name" value="Lys-tRNA-ligase_II"/>
</dbReference>
<sequence length="573" mass="65913">MNALELSEQEIIRRNSLKEMQSLGINPFPAAQYHVNNFSSDILKDFDPEKKNLQEVCIAGRIMSRRIMGKASFLEIQDSKGRIQVYITRDDICPSEDKTLYNTVFKKLTDIGDFIGIKGYVFVTQVGETSVHATEMTVLSKSIRPLPIVKEKDGKIYDAFSDPEMRYRQRYVDLVVNPSVKDVFLKRSKVINSMRELFNSKDYLEVETPILQAIPGGASARPFETHHNALDIPLYMRVANELYLKRLIVGGFDGVYEFAKDFRNEGMDRTHNPEFTVMEIYVAYKDYNWMMDFTEEMIEKVAMDLHGKTKLPVGDKEIDFKRPYKRISMMDSILEFTGIDINGMDDVRLREVCKKLNIETDETMGKGKLIDEIFGEKCEGNYIQPTFITDYPVEMSPLCKKHRDNPELTERFELMVNGKELCNAYSELNDPIDQLERFQDQNKLSEKGDDEAMFIDMDFVRALEYGMPPTSGMGIGIDRLTMLMTNSHSIQDVLFFPQMRPEKKVAIDSDEKFIALGIAPEWMPIIRKAGFLTVGSLKEEKSTKIHQDICGWNKKLKMGLKNPSQEEVAAWLS</sequence>
<evidence type="ECO:0000256" key="5">
    <source>
        <dbReference type="ARBA" id="ARBA00022723"/>
    </source>
</evidence>
<dbReference type="Proteomes" id="UP000218267">
    <property type="component" value="Chromosome"/>
</dbReference>
<dbReference type="EMBL" id="AP018042">
    <property type="protein sequence ID" value="BAX79687.1"/>
    <property type="molecule type" value="Genomic_DNA"/>
</dbReference>
<dbReference type="InterPro" id="IPR004365">
    <property type="entry name" value="NA-bd_OB_tRNA"/>
</dbReference>
<evidence type="ECO:0000256" key="7">
    <source>
        <dbReference type="ARBA" id="ARBA00022840"/>
    </source>
</evidence>
<evidence type="ECO:0000256" key="13">
    <source>
        <dbReference type="RuleBase" id="RU000336"/>
    </source>
</evidence>
<dbReference type="SUPFAM" id="SSF50249">
    <property type="entry name" value="Nucleic acid-binding proteins"/>
    <property type="match status" value="1"/>
</dbReference>
<dbReference type="EC" id="6.1.1.6" evidence="12"/>
<dbReference type="AlphaFoldDB" id="A0A1Y1CH50"/>
<keyword evidence="16" id="KW-1185">Reference proteome</keyword>
<dbReference type="GO" id="GO:0000287">
    <property type="term" value="F:magnesium ion binding"/>
    <property type="evidence" value="ECO:0007669"/>
    <property type="project" value="UniProtKB-UniRule"/>
</dbReference>
<dbReference type="HAMAP" id="MF_00252">
    <property type="entry name" value="Lys_tRNA_synth_class2"/>
    <property type="match status" value="1"/>
</dbReference>
<dbReference type="Pfam" id="PF00152">
    <property type="entry name" value="tRNA-synt_2"/>
    <property type="match status" value="1"/>
</dbReference>
<dbReference type="NCBIfam" id="NF001756">
    <property type="entry name" value="PRK00484.1"/>
    <property type="match status" value="1"/>
</dbReference>
<dbReference type="PROSITE" id="PS50862">
    <property type="entry name" value="AA_TRNA_LIGASE_II"/>
    <property type="match status" value="1"/>
</dbReference>
<dbReference type="InterPro" id="IPR044136">
    <property type="entry name" value="Lys-tRNA-ligase_II_N"/>
</dbReference>
<dbReference type="PRINTS" id="PR00982">
    <property type="entry name" value="TRNASYNTHLYS"/>
</dbReference>
<dbReference type="GO" id="GO:0005524">
    <property type="term" value="F:ATP binding"/>
    <property type="evidence" value="ECO:0007669"/>
    <property type="project" value="UniProtKB-UniRule"/>
</dbReference>
<dbReference type="SUPFAM" id="SSF55681">
    <property type="entry name" value="Class II aaRS and biotin synthetases"/>
    <property type="match status" value="1"/>
</dbReference>
<keyword evidence="7 12" id="KW-0067">ATP-binding</keyword>
<keyword evidence="5 12" id="KW-0479">Metal-binding</keyword>
<dbReference type="FunFam" id="3.30.930.10:FF:000238">
    <property type="entry name" value="Lysine--tRNA ligase"/>
    <property type="match status" value="1"/>
</dbReference>
<dbReference type="RefSeq" id="WP_096428579.1">
    <property type="nucleotide sequence ID" value="NZ_AP018042.1"/>
</dbReference>
<keyword evidence="9 12" id="KW-0648">Protein biosynthesis</keyword>
<dbReference type="Pfam" id="PF01336">
    <property type="entry name" value="tRNA_anti-codon"/>
    <property type="match status" value="1"/>
</dbReference>
<dbReference type="PANTHER" id="PTHR42918:SF15">
    <property type="entry name" value="LYSINE--TRNA LIGASE, CHLOROPLASTIC_MITOCHONDRIAL"/>
    <property type="match status" value="1"/>
</dbReference>
<dbReference type="CDD" id="cd00775">
    <property type="entry name" value="LysRS_core"/>
    <property type="match status" value="1"/>
</dbReference>
<feature type="binding site" evidence="12">
    <location>
        <position position="420"/>
    </location>
    <ligand>
        <name>Mg(2+)</name>
        <dbReference type="ChEBI" id="CHEBI:18420"/>
        <label>2</label>
    </ligand>
</feature>
<evidence type="ECO:0000256" key="11">
    <source>
        <dbReference type="ARBA" id="ARBA00048573"/>
    </source>
</evidence>